<dbReference type="Gene3D" id="1.10.287.1060">
    <property type="entry name" value="ESAT-6-like"/>
    <property type="match status" value="1"/>
</dbReference>
<sequence>MPDPMLRVDFGALQHASDSINTALRRLRGDLHQIEREAAPLVATWEGDAQQAYYARQQAWTKAADNLAGMLSDIKGALDQSAIDYATTERDNRNRFI</sequence>
<reference evidence="2" key="1">
    <citation type="submission" date="2021-01" db="EMBL/GenBank/DDBJ databases">
        <title>Whole genome shotgun sequence of Virgisporangium aliadipatigenens NBRC 105644.</title>
        <authorList>
            <person name="Komaki H."/>
            <person name="Tamura T."/>
        </authorList>
    </citation>
    <scope>NUCLEOTIDE SEQUENCE</scope>
    <source>
        <strain evidence="2">NBRC 105644</strain>
    </source>
</reference>
<protein>
    <recommendedName>
        <fullName evidence="1">ESAT-6-like protein</fullName>
    </recommendedName>
</protein>
<dbReference type="EMBL" id="BOPF01000014">
    <property type="protein sequence ID" value="GIJ47365.1"/>
    <property type="molecule type" value="Genomic_DNA"/>
</dbReference>
<accession>A0A8J4DQS6</accession>
<gene>
    <name evidence="2" type="ORF">Val02_42510</name>
</gene>
<evidence type="ECO:0000313" key="3">
    <source>
        <dbReference type="Proteomes" id="UP000619260"/>
    </source>
</evidence>
<dbReference type="InterPro" id="IPR010310">
    <property type="entry name" value="T7SS_ESAT-6-like"/>
</dbReference>
<dbReference type="Pfam" id="PF06013">
    <property type="entry name" value="WXG100"/>
    <property type="match status" value="1"/>
</dbReference>
<evidence type="ECO:0000256" key="1">
    <source>
        <dbReference type="RuleBase" id="RU362001"/>
    </source>
</evidence>
<dbReference type="AlphaFoldDB" id="A0A8J4DQS6"/>
<keyword evidence="3" id="KW-1185">Reference proteome</keyword>
<comment type="caution">
    <text evidence="2">The sequence shown here is derived from an EMBL/GenBank/DDBJ whole genome shotgun (WGS) entry which is preliminary data.</text>
</comment>
<name>A0A8J4DQS6_9ACTN</name>
<evidence type="ECO:0000313" key="2">
    <source>
        <dbReference type="EMBL" id="GIJ47365.1"/>
    </source>
</evidence>
<dbReference type="Proteomes" id="UP000619260">
    <property type="component" value="Unassembled WGS sequence"/>
</dbReference>
<dbReference type="SUPFAM" id="SSF140453">
    <property type="entry name" value="EsxAB dimer-like"/>
    <property type="match status" value="1"/>
</dbReference>
<dbReference type="InterPro" id="IPR036689">
    <property type="entry name" value="ESAT-6-like_sf"/>
</dbReference>
<organism evidence="2 3">
    <name type="scientific">Virgisporangium aliadipatigenens</name>
    <dbReference type="NCBI Taxonomy" id="741659"/>
    <lineage>
        <taxon>Bacteria</taxon>
        <taxon>Bacillati</taxon>
        <taxon>Actinomycetota</taxon>
        <taxon>Actinomycetes</taxon>
        <taxon>Micromonosporales</taxon>
        <taxon>Micromonosporaceae</taxon>
        <taxon>Virgisporangium</taxon>
    </lineage>
</organism>
<dbReference type="NCBIfam" id="TIGR03930">
    <property type="entry name" value="WXG100_ESAT6"/>
    <property type="match status" value="1"/>
</dbReference>
<comment type="similarity">
    <text evidence="1">Belongs to the WXG100 family.</text>
</comment>
<proteinExistence type="inferred from homology"/>
<dbReference type="RefSeq" id="WP_203900857.1">
    <property type="nucleotide sequence ID" value="NZ_BOPF01000014.1"/>
</dbReference>